<sequence length="200" mass="22419">MRNGGDGGGVVAVASRYRWRYTLTLIVCMMAAVAVEGCGPLRGPSKFRNPRKMKPLVFQQHEPNVSEYSITASGPPEGRVQRNDSRFMELVPNYNADIEFKDDEGTGADRLMTQSPVAKYRYNLIKVYCTKDRKSVDTIVPRDVIATPQYASQTLSQLACMRTYPYASVRTLDCRGCFHRPYWTASVATVLVRMGILCST</sequence>
<dbReference type="GO" id="GO:0005509">
    <property type="term" value="F:calcium ion binding"/>
    <property type="evidence" value="ECO:0007669"/>
    <property type="project" value="TreeGrafter"/>
</dbReference>
<protein>
    <recommendedName>
        <fullName evidence="2">Hedgehog N-terminal signalling domain-containing protein</fullName>
    </recommendedName>
</protein>
<accession>A0A6G0TL87</accession>
<gene>
    <name evidence="3" type="ORF">AGLY_008073</name>
</gene>
<dbReference type="GO" id="GO:0007267">
    <property type="term" value="P:cell-cell signaling"/>
    <property type="evidence" value="ECO:0007669"/>
    <property type="project" value="InterPro"/>
</dbReference>
<dbReference type="SUPFAM" id="SSF55166">
    <property type="entry name" value="Hedgehog/DD-peptidase"/>
    <property type="match status" value="1"/>
</dbReference>
<organism evidence="3 4">
    <name type="scientific">Aphis glycines</name>
    <name type="common">Soybean aphid</name>
    <dbReference type="NCBI Taxonomy" id="307491"/>
    <lineage>
        <taxon>Eukaryota</taxon>
        <taxon>Metazoa</taxon>
        <taxon>Ecdysozoa</taxon>
        <taxon>Arthropoda</taxon>
        <taxon>Hexapoda</taxon>
        <taxon>Insecta</taxon>
        <taxon>Pterygota</taxon>
        <taxon>Neoptera</taxon>
        <taxon>Paraneoptera</taxon>
        <taxon>Hemiptera</taxon>
        <taxon>Sternorrhyncha</taxon>
        <taxon>Aphidomorpha</taxon>
        <taxon>Aphidoidea</taxon>
        <taxon>Aphididae</taxon>
        <taxon>Aphidini</taxon>
        <taxon>Aphis</taxon>
        <taxon>Aphis</taxon>
    </lineage>
</organism>
<dbReference type="GO" id="GO:0010468">
    <property type="term" value="P:regulation of gene expression"/>
    <property type="evidence" value="ECO:0007669"/>
    <property type="project" value="TreeGrafter"/>
</dbReference>
<proteinExistence type="predicted"/>
<dbReference type="GO" id="GO:0001708">
    <property type="term" value="P:cell fate specification"/>
    <property type="evidence" value="ECO:0007669"/>
    <property type="project" value="TreeGrafter"/>
</dbReference>
<dbReference type="AlphaFoldDB" id="A0A6G0TL87"/>
<dbReference type="GO" id="GO:0005615">
    <property type="term" value="C:extracellular space"/>
    <property type="evidence" value="ECO:0007669"/>
    <property type="project" value="TreeGrafter"/>
</dbReference>
<reference evidence="3 4" key="1">
    <citation type="submission" date="2019-08" db="EMBL/GenBank/DDBJ databases">
        <title>The genome of the soybean aphid Biotype 1, its phylome, world population structure and adaptation to the North American continent.</title>
        <authorList>
            <person name="Giordano R."/>
            <person name="Donthu R.K."/>
            <person name="Hernandez A.G."/>
            <person name="Wright C.L."/>
            <person name="Zimin A.V."/>
        </authorList>
    </citation>
    <scope>NUCLEOTIDE SEQUENCE [LARGE SCALE GENOMIC DNA]</scope>
    <source>
        <tissue evidence="3">Whole aphids</tissue>
    </source>
</reference>
<name>A0A6G0TL87_APHGL</name>
<feature type="domain" description="Hedgehog N-terminal signalling" evidence="2">
    <location>
        <begin position="38"/>
        <end position="118"/>
    </location>
</feature>
<comment type="caution">
    <text evidence="3">The sequence shown here is derived from an EMBL/GenBank/DDBJ whole genome shotgun (WGS) entry which is preliminary data.</text>
</comment>
<dbReference type="EMBL" id="VYZN01000027">
    <property type="protein sequence ID" value="KAE9534781.1"/>
    <property type="molecule type" value="Genomic_DNA"/>
</dbReference>
<dbReference type="Gene3D" id="3.30.1380.10">
    <property type="match status" value="1"/>
</dbReference>
<keyword evidence="1" id="KW-0472">Membrane</keyword>
<dbReference type="PANTHER" id="PTHR11889">
    <property type="entry name" value="HEDGEHOG"/>
    <property type="match status" value="1"/>
</dbReference>
<dbReference type="Pfam" id="PF01085">
    <property type="entry name" value="HH_signal"/>
    <property type="match status" value="1"/>
</dbReference>
<dbReference type="Proteomes" id="UP000475862">
    <property type="component" value="Unassembled WGS sequence"/>
</dbReference>
<dbReference type="OrthoDB" id="5212at2759"/>
<dbReference type="InterPro" id="IPR050387">
    <property type="entry name" value="Hedgehog_Signaling"/>
</dbReference>
<evidence type="ECO:0000313" key="3">
    <source>
        <dbReference type="EMBL" id="KAE9534781.1"/>
    </source>
</evidence>
<dbReference type="GO" id="GO:0005113">
    <property type="term" value="F:patched binding"/>
    <property type="evidence" value="ECO:0007669"/>
    <property type="project" value="TreeGrafter"/>
</dbReference>
<dbReference type="InterPro" id="IPR000320">
    <property type="entry name" value="Hedgehog_signalling_dom"/>
</dbReference>
<evidence type="ECO:0000256" key="1">
    <source>
        <dbReference type="SAM" id="Phobius"/>
    </source>
</evidence>
<dbReference type="GO" id="GO:0007224">
    <property type="term" value="P:smoothened signaling pathway"/>
    <property type="evidence" value="ECO:0007669"/>
    <property type="project" value="TreeGrafter"/>
</dbReference>
<dbReference type="PANTHER" id="PTHR11889:SF31">
    <property type="entry name" value="PROTEIN HEDGEHOG"/>
    <property type="match status" value="1"/>
</dbReference>
<keyword evidence="1" id="KW-1133">Transmembrane helix</keyword>
<keyword evidence="1" id="KW-0812">Transmembrane</keyword>
<keyword evidence="4" id="KW-1185">Reference proteome</keyword>
<feature type="transmembrane region" description="Helical" evidence="1">
    <location>
        <begin position="20"/>
        <end position="41"/>
    </location>
</feature>
<dbReference type="InterPro" id="IPR009045">
    <property type="entry name" value="Zn_M74/Hedgehog-like"/>
</dbReference>
<evidence type="ECO:0000313" key="4">
    <source>
        <dbReference type="Proteomes" id="UP000475862"/>
    </source>
</evidence>
<evidence type="ECO:0000259" key="2">
    <source>
        <dbReference type="Pfam" id="PF01085"/>
    </source>
</evidence>